<proteinExistence type="predicted"/>
<organism evidence="3 4">
    <name type="scientific">Anopheles dirus</name>
    <dbReference type="NCBI Taxonomy" id="7168"/>
    <lineage>
        <taxon>Eukaryota</taxon>
        <taxon>Metazoa</taxon>
        <taxon>Ecdysozoa</taxon>
        <taxon>Arthropoda</taxon>
        <taxon>Hexapoda</taxon>
        <taxon>Insecta</taxon>
        <taxon>Pterygota</taxon>
        <taxon>Neoptera</taxon>
        <taxon>Endopterygota</taxon>
        <taxon>Diptera</taxon>
        <taxon>Nematocera</taxon>
        <taxon>Culicoidea</taxon>
        <taxon>Culicidae</taxon>
        <taxon>Anophelinae</taxon>
        <taxon>Anopheles</taxon>
    </lineage>
</organism>
<dbReference type="Gene3D" id="3.40.50.11980">
    <property type="match status" value="1"/>
</dbReference>
<dbReference type="Pfam" id="PF11977">
    <property type="entry name" value="RNase_Zc3h12a"/>
    <property type="match status" value="1"/>
</dbReference>
<reference evidence="3" key="2">
    <citation type="submission" date="2020-05" db="UniProtKB">
        <authorList>
            <consortium name="EnsemblMetazoa"/>
        </authorList>
    </citation>
    <scope>IDENTIFICATION</scope>
    <source>
        <strain evidence="3">WRAIR2</strain>
    </source>
</reference>
<evidence type="ECO:0000259" key="2">
    <source>
        <dbReference type="Pfam" id="PF11977"/>
    </source>
</evidence>
<dbReference type="InterPro" id="IPR021869">
    <property type="entry name" value="RNase_Zc3h12_NYN"/>
</dbReference>
<feature type="region of interest" description="Disordered" evidence="1">
    <location>
        <begin position="1"/>
        <end position="45"/>
    </location>
</feature>
<dbReference type="EnsemblMetazoa" id="ADIR010419-RA">
    <property type="protein sequence ID" value="ADIR010419-PA"/>
    <property type="gene ID" value="ADIR010419"/>
</dbReference>
<evidence type="ECO:0000313" key="3">
    <source>
        <dbReference type="EnsemblMetazoa" id="ADIR010419-PA"/>
    </source>
</evidence>
<protein>
    <submittedName>
        <fullName evidence="3">RNase_Zc3h12a domain-containing protein</fullName>
    </submittedName>
</protein>
<evidence type="ECO:0000313" key="4">
    <source>
        <dbReference type="Proteomes" id="UP000075884"/>
    </source>
</evidence>
<feature type="compositionally biased region" description="Basic and acidic residues" evidence="1">
    <location>
        <begin position="1"/>
        <end position="19"/>
    </location>
</feature>
<dbReference type="Proteomes" id="UP000075884">
    <property type="component" value="Unassembled WGS sequence"/>
</dbReference>
<reference evidence="4" key="1">
    <citation type="submission" date="2013-03" db="EMBL/GenBank/DDBJ databases">
        <title>The Genome Sequence of Anopheles dirus WRAIR2.</title>
        <authorList>
            <consortium name="The Broad Institute Genomics Platform"/>
            <person name="Neafsey D.E."/>
            <person name="Walton C."/>
            <person name="Walker B."/>
            <person name="Young S.K."/>
            <person name="Zeng Q."/>
            <person name="Gargeya S."/>
            <person name="Fitzgerald M."/>
            <person name="Haas B."/>
            <person name="Abouelleil A."/>
            <person name="Allen A.W."/>
            <person name="Alvarado L."/>
            <person name="Arachchi H.M."/>
            <person name="Berlin A.M."/>
            <person name="Chapman S.B."/>
            <person name="Gainer-Dewar J."/>
            <person name="Goldberg J."/>
            <person name="Griggs A."/>
            <person name="Gujja S."/>
            <person name="Hansen M."/>
            <person name="Howarth C."/>
            <person name="Imamovic A."/>
            <person name="Ireland A."/>
            <person name="Larimer J."/>
            <person name="McCowan C."/>
            <person name="Murphy C."/>
            <person name="Pearson M."/>
            <person name="Poon T.W."/>
            <person name="Priest M."/>
            <person name="Roberts A."/>
            <person name="Saif S."/>
            <person name="Shea T."/>
            <person name="Sisk P."/>
            <person name="Sykes S."/>
            <person name="Wortman J."/>
            <person name="Nusbaum C."/>
            <person name="Birren B."/>
        </authorList>
    </citation>
    <scope>NUCLEOTIDE SEQUENCE [LARGE SCALE GENOMIC DNA]</scope>
    <source>
        <strain evidence="4">WRAIR2</strain>
    </source>
</reference>
<sequence length="201" mass="23303">MVSRRKPLEPKSKRPEKVAPSKRTLGSHPAKGASRRAIEKRPPSSAIQQAARNLAHRTVLLDACNISHYNQRMPRFSVARLSKAITHFVEAGHAVHAVMPRFHLYTRQWNDPDRLNGLYRKNYIITTPCKEFPNPKSQVYDDRILMAIASKYNCAVVSNDMFRDMAHEHPQWSYVVHNLCLPFWWDSAENFHIPSNEILRH</sequence>
<dbReference type="VEuPathDB" id="VectorBase:ADIR010419"/>
<name>A0A182NRX9_9DIPT</name>
<dbReference type="STRING" id="7168.A0A182NRX9"/>
<accession>A0A182NRX9</accession>
<feature type="domain" description="RNase NYN" evidence="2">
    <location>
        <begin position="56"/>
        <end position="194"/>
    </location>
</feature>
<keyword evidence="4" id="KW-1185">Reference proteome</keyword>
<evidence type="ECO:0000256" key="1">
    <source>
        <dbReference type="SAM" id="MobiDB-lite"/>
    </source>
</evidence>
<dbReference type="AlphaFoldDB" id="A0A182NRX9"/>